<evidence type="ECO:0000313" key="4">
    <source>
        <dbReference type="Proteomes" id="UP000183832"/>
    </source>
</evidence>
<organism evidence="3 4">
    <name type="scientific">Clunio marinus</name>
    <dbReference type="NCBI Taxonomy" id="568069"/>
    <lineage>
        <taxon>Eukaryota</taxon>
        <taxon>Metazoa</taxon>
        <taxon>Ecdysozoa</taxon>
        <taxon>Arthropoda</taxon>
        <taxon>Hexapoda</taxon>
        <taxon>Insecta</taxon>
        <taxon>Pterygota</taxon>
        <taxon>Neoptera</taxon>
        <taxon>Endopterygota</taxon>
        <taxon>Diptera</taxon>
        <taxon>Nematocera</taxon>
        <taxon>Chironomoidea</taxon>
        <taxon>Chironomidae</taxon>
        <taxon>Clunio</taxon>
    </lineage>
</organism>
<keyword evidence="2" id="KW-0732">Signal</keyword>
<reference evidence="3 4" key="1">
    <citation type="submission" date="2015-04" db="EMBL/GenBank/DDBJ databases">
        <authorList>
            <person name="Syromyatnikov M.Y."/>
            <person name="Popov V.N."/>
        </authorList>
    </citation>
    <scope>NUCLEOTIDE SEQUENCE [LARGE SCALE GENOMIC DNA]</scope>
</reference>
<name>A0A1J1IGK3_9DIPT</name>
<feature type="chain" id="PRO_5013063041" evidence="2">
    <location>
        <begin position="20"/>
        <end position="203"/>
    </location>
</feature>
<feature type="signal peptide" evidence="2">
    <location>
        <begin position="1"/>
        <end position="19"/>
    </location>
</feature>
<evidence type="ECO:0000256" key="1">
    <source>
        <dbReference type="SAM" id="MobiDB-lite"/>
    </source>
</evidence>
<proteinExistence type="predicted"/>
<feature type="region of interest" description="Disordered" evidence="1">
    <location>
        <begin position="50"/>
        <end position="72"/>
    </location>
</feature>
<evidence type="ECO:0000256" key="2">
    <source>
        <dbReference type="SAM" id="SignalP"/>
    </source>
</evidence>
<keyword evidence="4" id="KW-1185">Reference proteome</keyword>
<dbReference type="EMBL" id="CVRI01000048">
    <property type="protein sequence ID" value="CRK98898.1"/>
    <property type="molecule type" value="Genomic_DNA"/>
</dbReference>
<sequence>MKIILKTILIGALIAICSAYQNEKCVTIPPVYPLKLKIIFKFFPFMKTEESPETPETSPETPDTSPETPTCSDQCPIRDEQISVLMREISTEREKMINGLGELLKPDEKESFQNWLTNTTDVDEYLLPIGIDEGLTQLIMPVPVWFPLVSRTNIMREKVDEIKNIIKKIWLDLYCKPCPAVYYVIKRMMRMENSCTGFSKEQP</sequence>
<gene>
    <name evidence="3" type="ORF">CLUMA_CG012349</name>
</gene>
<protein>
    <submittedName>
        <fullName evidence="3">CLUMA_CG012349, isoform A</fullName>
    </submittedName>
</protein>
<dbReference type="Proteomes" id="UP000183832">
    <property type="component" value="Unassembled WGS sequence"/>
</dbReference>
<feature type="compositionally biased region" description="Low complexity" evidence="1">
    <location>
        <begin position="54"/>
        <end position="70"/>
    </location>
</feature>
<dbReference type="AlphaFoldDB" id="A0A1J1IGK3"/>
<accession>A0A1J1IGK3</accession>
<evidence type="ECO:0000313" key="3">
    <source>
        <dbReference type="EMBL" id="CRK98898.1"/>
    </source>
</evidence>